<evidence type="ECO:0000313" key="4">
    <source>
        <dbReference type="RefSeq" id="XP_056866078.1"/>
    </source>
</evidence>
<dbReference type="Proteomes" id="UP000504610">
    <property type="component" value="Chromosome 4"/>
</dbReference>
<proteinExistence type="predicted"/>
<feature type="domain" description="F-box" evidence="1">
    <location>
        <begin position="31"/>
        <end position="71"/>
    </location>
</feature>
<sequence length="403" mass="45940">MKPRRQNVSGRTIYRRFTRSMTRLHQNSLPVPDELVYEILSRLPSKAIARCRCVCNLWSSVLRRQDFTDSFLTKSSAHPQLLFVFEGYSEIHFFSSPQPENPEENSYVVASNHLACFPSPFSLFLCTSGFSCYGQNLILNCKAKMVICNPSTGQSFTLPKLTFKRKTNYVLYTYYGYDLIEKNFKVLSMACWPASNGLTSVEHQVLTLGAKRLSWRMVECCIPHLPSCGSKWICISGVLYYLAAANSWSLESMVVCFDFRTEKFTLINCMETFNRALPDSTNMVNYNGKLGLLMSGDSHDVTPASTSFELWVLLDAAKHEWSKHVYVLPPSWEDVVAETMCITGMVGTNEIVFSPLYQRVPSYVIYFNVERKTITKVGILGMEAFQGKIFNTYLNFVENVKLL</sequence>
<dbReference type="InterPro" id="IPR017451">
    <property type="entry name" value="F-box-assoc_interact_dom"/>
</dbReference>
<dbReference type="AlphaFoldDB" id="A0A9W3DR22"/>
<gene>
    <name evidence="3 4" type="primary">LOC108809294</name>
</gene>
<evidence type="ECO:0000313" key="2">
    <source>
        <dbReference type="Proteomes" id="UP000504610"/>
    </source>
</evidence>
<dbReference type="KEGG" id="rsz:108809294"/>
<dbReference type="Pfam" id="PF00646">
    <property type="entry name" value="F-box"/>
    <property type="match status" value="1"/>
</dbReference>
<protein>
    <submittedName>
        <fullName evidence="3 4">F-box protein At5g65850 isoform X1</fullName>
    </submittedName>
</protein>
<dbReference type="InterPro" id="IPR013187">
    <property type="entry name" value="F-box-assoc_dom_typ3"/>
</dbReference>
<dbReference type="PANTHER" id="PTHR31111:SF113">
    <property type="entry name" value="F-BOX ASSOCIATED UBIQUITINATION EFFECTOR FAMILY PROTEIN"/>
    <property type="match status" value="1"/>
</dbReference>
<keyword evidence="2" id="KW-1185">Reference proteome</keyword>
<dbReference type="OrthoDB" id="687122at2759"/>
<dbReference type="NCBIfam" id="TIGR01640">
    <property type="entry name" value="F_box_assoc_1"/>
    <property type="match status" value="1"/>
</dbReference>
<evidence type="ECO:0000313" key="3">
    <source>
        <dbReference type="RefSeq" id="XP_056866077.1"/>
    </source>
</evidence>
<dbReference type="Gene3D" id="1.20.1280.50">
    <property type="match status" value="1"/>
</dbReference>
<dbReference type="SUPFAM" id="SSF81383">
    <property type="entry name" value="F-box domain"/>
    <property type="match status" value="1"/>
</dbReference>
<dbReference type="SMART" id="SM00256">
    <property type="entry name" value="FBOX"/>
    <property type="match status" value="1"/>
</dbReference>
<reference evidence="2" key="1">
    <citation type="journal article" date="2019" name="Database">
        <title>The radish genome database (RadishGD): an integrated information resource for radish genomics.</title>
        <authorList>
            <person name="Yu H.J."/>
            <person name="Baek S."/>
            <person name="Lee Y.J."/>
            <person name="Cho A."/>
            <person name="Mun J.H."/>
        </authorList>
    </citation>
    <scope>NUCLEOTIDE SEQUENCE [LARGE SCALE GENOMIC DNA]</scope>
    <source>
        <strain evidence="2">cv. WK10039</strain>
    </source>
</reference>
<dbReference type="RefSeq" id="XP_056866078.1">
    <property type="nucleotide sequence ID" value="XM_057010098.1"/>
</dbReference>
<dbReference type="Pfam" id="PF08268">
    <property type="entry name" value="FBA_3"/>
    <property type="match status" value="1"/>
</dbReference>
<name>A0A9W3DR22_RAPSA</name>
<dbReference type="InterPro" id="IPR036047">
    <property type="entry name" value="F-box-like_dom_sf"/>
</dbReference>
<evidence type="ECO:0000259" key="1">
    <source>
        <dbReference type="SMART" id="SM00256"/>
    </source>
</evidence>
<dbReference type="InterPro" id="IPR001810">
    <property type="entry name" value="F-box_dom"/>
</dbReference>
<dbReference type="PANTHER" id="PTHR31111">
    <property type="entry name" value="BNAA05G37150D PROTEIN-RELATED"/>
    <property type="match status" value="1"/>
</dbReference>
<reference evidence="3 4" key="2">
    <citation type="submission" date="2025-04" db="UniProtKB">
        <authorList>
            <consortium name="RefSeq"/>
        </authorList>
    </citation>
    <scope>IDENTIFICATION</scope>
    <source>
        <tissue evidence="3 4">Leaf</tissue>
    </source>
</reference>
<accession>A0A9W3DR22</accession>
<dbReference type="CDD" id="cd22157">
    <property type="entry name" value="F-box_AtFBW1-like"/>
    <property type="match status" value="1"/>
</dbReference>
<organism evidence="2 4">
    <name type="scientific">Raphanus sativus</name>
    <name type="common">Radish</name>
    <name type="synonym">Raphanus raphanistrum var. sativus</name>
    <dbReference type="NCBI Taxonomy" id="3726"/>
    <lineage>
        <taxon>Eukaryota</taxon>
        <taxon>Viridiplantae</taxon>
        <taxon>Streptophyta</taxon>
        <taxon>Embryophyta</taxon>
        <taxon>Tracheophyta</taxon>
        <taxon>Spermatophyta</taxon>
        <taxon>Magnoliopsida</taxon>
        <taxon>eudicotyledons</taxon>
        <taxon>Gunneridae</taxon>
        <taxon>Pentapetalae</taxon>
        <taxon>rosids</taxon>
        <taxon>malvids</taxon>
        <taxon>Brassicales</taxon>
        <taxon>Brassicaceae</taxon>
        <taxon>Brassiceae</taxon>
        <taxon>Raphanus</taxon>
    </lineage>
</organism>
<dbReference type="GeneID" id="108809294"/>
<dbReference type="RefSeq" id="XP_056866077.1">
    <property type="nucleotide sequence ID" value="XM_057010097.1"/>
</dbReference>